<dbReference type="SUPFAM" id="SSF52096">
    <property type="entry name" value="ClpP/crotonase"/>
    <property type="match status" value="1"/>
</dbReference>
<comment type="catalytic activity">
    <reaction evidence="6">
        <text>Hydrolysis of proteins to small peptides in the presence of ATP and magnesium. alpha-casein is the usual test substrate. In the absence of ATP, only oligopeptides shorter than five residues are hydrolyzed (such as succinyl-Leu-Tyr-|-NHMec, and Leu-Tyr-Leu-|-Tyr-Trp, in which cleavage of the -Tyr-|-Leu- and -Tyr-|-Trp bonds also occurs).</text>
        <dbReference type="EC" id="3.4.21.92"/>
    </reaction>
</comment>
<dbReference type="GO" id="GO:0005737">
    <property type="term" value="C:cytoplasm"/>
    <property type="evidence" value="ECO:0007669"/>
    <property type="project" value="UniProtKB-SubCell"/>
</dbReference>
<feature type="active site" description="Nucleophile" evidence="6">
    <location>
        <position position="93"/>
    </location>
</feature>
<evidence type="ECO:0000256" key="4">
    <source>
        <dbReference type="ARBA" id="ARBA00022801"/>
    </source>
</evidence>
<keyword evidence="4 6" id="KW-0378">Hydrolase</keyword>
<dbReference type="KEGG" id="ail:FLP10_11115"/>
<keyword evidence="5 6" id="KW-0720">Serine protease</keyword>
<dbReference type="EMBL" id="CP043505">
    <property type="protein sequence ID" value="QEO14901.1"/>
    <property type="molecule type" value="Genomic_DNA"/>
</dbReference>
<feature type="active site" evidence="6">
    <location>
        <position position="118"/>
    </location>
</feature>
<evidence type="ECO:0000313" key="9">
    <source>
        <dbReference type="Proteomes" id="UP000324678"/>
    </source>
</evidence>
<evidence type="ECO:0000256" key="5">
    <source>
        <dbReference type="ARBA" id="ARBA00022825"/>
    </source>
</evidence>
<proteinExistence type="inferred from homology"/>
<dbReference type="InterPro" id="IPR023562">
    <property type="entry name" value="ClpP/TepA"/>
</dbReference>
<evidence type="ECO:0000313" key="8">
    <source>
        <dbReference type="EMBL" id="QEO14901.1"/>
    </source>
</evidence>
<reference evidence="8 9" key="1">
    <citation type="submission" date="2019-09" db="EMBL/GenBank/DDBJ databases">
        <title>Genome sequencing of strain KACC 19306.</title>
        <authorList>
            <person name="Heo J."/>
            <person name="Kim S.-J."/>
            <person name="Kim J.-S."/>
            <person name="Hong S.-B."/>
            <person name="Kwon S.-W."/>
        </authorList>
    </citation>
    <scope>NUCLEOTIDE SEQUENCE [LARGE SCALE GENOMIC DNA]</scope>
    <source>
        <strain evidence="8 9">KACC 19306</strain>
    </source>
</reference>
<protein>
    <recommendedName>
        <fullName evidence="6 7">ATP-dependent Clp protease proteolytic subunit</fullName>
        <ecNumber evidence="6">3.4.21.92</ecNumber>
    </recommendedName>
    <alternativeName>
        <fullName evidence="6">Endopeptidase Clp</fullName>
    </alternativeName>
</protein>
<dbReference type="GO" id="GO:0051117">
    <property type="term" value="F:ATPase binding"/>
    <property type="evidence" value="ECO:0007669"/>
    <property type="project" value="TreeGrafter"/>
</dbReference>
<evidence type="ECO:0000256" key="6">
    <source>
        <dbReference type="HAMAP-Rule" id="MF_00444"/>
    </source>
</evidence>
<comment type="subcellular location">
    <subcellularLocation>
        <location evidence="6">Cytoplasm</location>
    </subcellularLocation>
</comment>
<accession>A0A5C1YFR9</accession>
<sequence>MTEPTAPLHPIDADLAARLFDRRIVVLGDSLDQAIGNRLISQLLMLSADDPREDIAFWINSPGGSVPAMLAIMDVMRAIPNDVSTLAIGMAASAGQFLLSAGTPGKRAALPHARILMHQGSAGIGGTAIDVELQAEDLRYTRDTVLALIAEHTGQSLDRITEDSQRDRWWTAQAAVEYGFIDRVVRDAAHIYPAPPARTVGIGLPDAADGAAARHPLAPRTEGVRA</sequence>
<dbReference type="GO" id="GO:0009368">
    <property type="term" value="C:endopeptidase Clp complex"/>
    <property type="evidence" value="ECO:0007669"/>
    <property type="project" value="TreeGrafter"/>
</dbReference>
<evidence type="ECO:0000256" key="7">
    <source>
        <dbReference type="RuleBase" id="RU003567"/>
    </source>
</evidence>
<dbReference type="HAMAP" id="MF_00444">
    <property type="entry name" value="ClpP"/>
    <property type="match status" value="1"/>
</dbReference>
<keyword evidence="2 6" id="KW-0963">Cytoplasm</keyword>
<dbReference type="GO" id="GO:0004252">
    <property type="term" value="F:serine-type endopeptidase activity"/>
    <property type="evidence" value="ECO:0007669"/>
    <property type="project" value="UniProtKB-UniRule"/>
</dbReference>
<dbReference type="InterPro" id="IPR029045">
    <property type="entry name" value="ClpP/crotonase-like_dom_sf"/>
</dbReference>
<dbReference type="AlphaFoldDB" id="A0A5C1YFR9"/>
<evidence type="ECO:0000256" key="3">
    <source>
        <dbReference type="ARBA" id="ARBA00022670"/>
    </source>
</evidence>
<dbReference type="GO" id="GO:0006515">
    <property type="term" value="P:protein quality control for misfolded or incompletely synthesized proteins"/>
    <property type="evidence" value="ECO:0007669"/>
    <property type="project" value="TreeGrafter"/>
</dbReference>
<dbReference type="Gene3D" id="3.90.226.10">
    <property type="entry name" value="2-enoyl-CoA Hydratase, Chain A, domain 1"/>
    <property type="match status" value="1"/>
</dbReference>
<dbReference type="OrthoDB" id="9802800at2"/>
<name>A0A5C1YFR9_9MICO</name>
<gene>
    <name evidence="6" type="primary">clpP</name>
    <name evidence="8" type="ORF">FLP10_11115</name>
</gene>
<evidence type="ECO:0000256" key="1">
    <source>
        <dbReference type="ARBA" id="ARBA00007039"/>
    </source>
</evidence>
<dbReference type="PRINTS" id="PR00127">
    <property type="entry name" value="CLPPROTEASEP"/>
</dbReference>
<keyword evidence="9" id="KW-1185">Reference proteome</keyword>
<dbReference type="InterPro" id="IPR001907">
    <property type="entry name" value="ClpP"/>
</dbReference>
<dbReference type="GO" id="GO:0004176">
    <property type="term" value="F:ATP-dependent peptidase activity"/>
    <property type="evidence" value="ECO:0007669"/>
    <property type="project" value="InterPro"/>
</dbReference>
<comment type="function">
    <text evidence="6">Cleaves peptides in various proteins in a process that requires ATP hydrolysis. Has a chymotrypsin-like activity. Plays a major role in the degradation of misfolded proteins.</text>
</comment>
<dbReference type="CDD" id="cd07017">
    <property type="entry name" value="S14_ClpP_2"/>
    <property type="match status" value="1"/>
</dbReference>
<comment type="similarity">
    <text evidence="1 6 7">Belongs to the peptidase S14 family.</text>
</comment>
<dbReference type="PANTHER" id="PTHR10381:SF70">
    <property type="entry name" value="ATP-DEPENDENT CLP PROTEASE PROTEOLYTIC SUBUNIT"/>
    <property type="match status" value="1"/>
</dbReference>
<dbReference type="Proteomes" id="UP000324678">
    <property type="component" value="Chromosome"/>
</dbReference>
<evidence type="ECO:0000256" key="2">
    <source>
        <dbReference type="ARBA" id="ARBA00022490"/>
    </source>
</evidence>
<dbReference type="RefSeq" id="WP_149160920.1">
    <property type="nucleotide sequence ID" value="NZ_CP043505.1"/>
</dbReference>
<dbReference type="EC" id="3.4.21.92" evidence="6"/>
<dbReference type="Pfam" id="PF00574">
    <property type="entry name" value="CLP_protease"/>
    <property type="match status" value="1"/>
</dbReference>
<dbReference type="PANTHER" id="PTHR10381">
    <property type="entry name" value="ATP-DEPENDENT CLP PROTEASE PROTEOLYTIC SUBUNIT"/>
    <property type="match status" value="1"/>
</dbReference>
<organism evidence="8 9">
    <name type="scientific">Agromyces intestinalis</name>
    <dbReference type="NCBI Taxonomy" id="2592652"/>
    <lineage>
        <taxon>Bacteria</taxon>
        <taxon>Bacillati</taxon>
        <taxon>Actinomycetota</taxon>
        <taxon>Actinomycetes</taxon>
        <taxon>Micrococcales</taxon>
        <taxon>Microbacteriaceae</taxon>
        <taxon>Agromyces</taxon>
    </lineage>
</organism>
<comment type="subunit">
    <text evidence="6">Fourteen ClpP subunits assemble into 2 heptameric rings which stack back to back to give a disk-like structure with a central cavity, resembling the structure of eukaryotic proteasomes.</text>
</comment>
<keyword evidence="3 6" id="KW-0645">Protease</keyword>